<proteinExistence type="predicted"/>
<dbReference type="Proteomes" id="UP001445335">
    <property type="component" value="Unassembled WGS sequence"/>
</dbReference>
<evidence type="ECO:0008006" key="3">
    <source>
        <dbReference type="Google" id="ProtNLM"/>
    </source>
</evidence>
<evidence type="ECO:0000313" key="1">
    <source>
        <dbReference type="EMBL" id="KAK9843416.1"/>
    </source>
</evidence>
<keyword evidence="2" id="KW-1185">Reference proteome</keyword>
<comment type="caution">
    <text evidence="1">The sequence shown here is derived from an EMBL/GenBank/DDBJ whole genome shotgun (WGS) entry which is preliminary data.</text>
</comment>
<dbReference type="EMBL" id="JALJOU010000006">
    <property type="protein sequence ID" value="KAK9843416.1"/>
    <property type="molecule type" value="Genomic_DNA"/>
</dbReference>
<evidence type="ECO:0000313" key="2">
    <source>
        <dbReference type="Proteomes" id="UP001445335"/>
    </source>
</evidence>
<organism evidence="1 2">
    <name type="scientific">Elliptochloris bilobata</name>
    <dbReference type="NCBI Taxonomy" id="381761"/>
    <lineage>
        <taxon>Eukaryota</taxon>
        <taxon>Viridiplantae</taxon>
        <taxon>Chlorophyta</taxon>
        <taxon>core chlorophytes</taxon>
        <taxon>Trebouxiophyceae</taxon>
        <taxon>Trebouxiophyceae incertae sedis</taxon>
        <taxon>Elliptochloris clade</taxon>
        <taxon>Elliptochloris</taxon>
    </lineage>
</organism>
<dbReference type="AlphaFoldDB" id="A0AAW1SCX5"/>
<gene>
    <name evidence="1" type="ORF">WJX81_001123</name>
</gene>
<reference evidence="1 2" key="1">
    <citation type="journal article" date="2024" name="Nat. Commun.">
        <title>Phylogenomics reveals the evolutionary origins of lichenization in chlorophyte algae.</title>
        <authorList>
            <person name="Puginier C."/>
            <person name="Libourel C."/>
            <person name="Otte J."/>
            <person name="Skaloud P."/>
            <person name="Haon M."/>
            <person name="Grisel S."/>
            <person name="Petersen M."/>
            <person name="Berrin J.G."/>
            <person name="Delaux P.M."/>
            <person name="Dal Grande F."/>
            <person name="Keller J."/>
        </authorList>
    </citation>
    <scope>NUCLEOTIDE SEQUENCE [LARGE SCALE GENOMIC DNA]</scope>
    <source>
        <strain evidence="1 2">SAG 245.80</strain>
    </source>
</reference>
<sequence>MSGGPYAAQARATAAAWFLWVPPRHWPCISPTEALGTLADVCLAKEQALQATKRREGPICRALGREPRHRHKLAQAAALCCCVSA</sequence>
<protein>
    <recommendedName>
        <fullName evidence="3">Secreted protein</fullName>
    </recommendedName>
</protein>
<accession>A0AAW1SCX5</accession>
<name>A0AAW1SCX5_9CHLO</name>